<protein>
    <recommendedName>
        <fullName evidence="7">Major facilitator superfamily (MFS) profile domain-containing protein</fullName>
    </recommendedName>
</protein>
<keyword evidence="4 6" id="KW-0472">Membrane</keyword>
<evidence type="ECO:0000259" key="7">
    <source>
        <dbReference type="PROSITE" id="PS50850"/>
    </source>
</evidence>
<evidence type="ECO:0000256" key="2">
    <source>
        <dbReference type="ARBA" id="ARBA00022692"/>
    </source>
</evidence>
<dbReference type="Pfam" id="PF07690">
    <property type="entry name" value="MFS_1"/>
    <property type="match status" value="1"/>
</dbReference>
<evidence type="ECO:0000256" key="6">
    <source>
        <dbReference type="SAM" id="Phobius"/>
    </source>
</evidence>
<dbReference type="SUPFAM" id="SSF103473">
    <property type="entry name" value="MFS general substrate transporter"/>
    <property type="match status" value="2"/>
</dbReference>
<dbReference type="InterPro" id="IPR011701">
    <property type="entry name" value="MFS"/>
</dbReference>
<dbReference type="PANTHER" id="PTHR11662:SF399">
    <property type="entry name" value="FI19708P1-RELATED"/>
    <property type="match status" value="1"/>
</dbReference>
<dbReference type="GO" id="GO:0016020">
    <property type="term" value="C:membrane"/>
    <property type="evidence" value="ECO:0007669"/>
    <property type="project" value="UniProtKB-SubCell"/>
</dbReference>
<evidence type="ECO:0000256" key="3">
    <source>
        <dbReference type="ARBA" id="ARBA00022989"/>
    </source>
</evidence>
<gene>
    <name evidence="8" type="ORF">TPSB3V08_LOCUS5707</name>
</gene>
<feature type="transmembrane region" description="Helical" evidence="6">
    <location>
        <begin position="251"/>
        <end position="272"/>
    </location>
</feature>
<dbReference type="PROSITE" id="PS50850">
    <property type="entry name" value="MFS"/>
    <property type="match status" value="1"/>
</dbReference>
<dbReference type="AlphaFoldDB" id="A0A7R9D2W4"/>
<feature type="transmembrane region" description="Helical" evidence="6">
    <location>
        <begin position="456"/>
        <end position="475"/>
    </location>
</feature>
<feature type="transmembrane region" description="Helical" evidence="6">
    <location>
        <begin position="292"/>
        <end position="313"/>
    </location>
</feature>
<feature type="transmembrane region" description="Helical" evidence="6">
    <location>
        <begin position="188"/>
        <end position="209"/>
    </location>
</feature>
<dbReference type="GO" id="GO:0006820">
    <property type="term" value="P:monoatomic anion transport"/>
    <property type="evidence" value="ECO:0007669"/>
    <property type="project" value="TreeGrafter"/>
</dbReference>
<dbReference type="InterPro" id="IPR036259">
    <property type="entry name" value="MFS_trans_sf"/>
</dbReference>
<feature type="transmembrane region" description="Helical" evidence="6">
    <location>
        <begin position="389"/>
        <end position="409"/>
    </location>
</feature>
<sequence>MAALGNICTVTLKVSLSVAINAMVKSVSSSDDSNNNQTETDVCPGRETSGTNSSTSEMGDFDWDSVIQSQVLVGMTYGELAACLIGARLAEIFGPRIICGPGVGIAALLNFLCPAAARWSYVALIVVRVIQGVFEGSYISGLNTLFTKWVPHGERGLFIGTVFSATGVGVLLSLALSGKISTALSWEAVFYIYGSFAFVWSVLWMLLVYNSPQSHPRISQEEKAYLVANTMEDSKVSLPVPWWDIFTSMPAWAYILGNVSILWVVNMMITVLPTYMNKILHFNINASGYVSALPYLFSITTNLMFSIGSQWILRKRWMSRLTTYRVFNAIGKTTLSGRNRDSNPDPPVISRTVYHESDALDHSAIKAAMIGPALGMISITLVGCDSTTIVVLLILTMVLCGGLFGGSFINNIDLSPNFAGTLSAISATLINILAILGPTMTGVITNGNQTISAWRIVFYVSAAMGALPYFVYLFFGSVEEQSWNKPRQTVRLEDVTAREVNQSEPRPLIDQNATVAPEADSESVARETCESRPLLVCVDQVATVLSADKSLPMSPSLAQGIVCGLVTPLVPLISARQS</sequence>
<dbReference type="Gene3D" id="1.20.1250.20">
    <property type="entry name" value="MFS general substrate transporter like domains"/>
    <property type="match status" value="2"/>
</dbReference>
<evidence type="ECO:0000256" key="5">
    <source>
        <dbReference type="SAM" id="MobiDB-lite"/>
    </source>
</evidence>
<keyword evidence="3 6" id="KW-1133">Transmembrane helix</keyword>
<dbReference type="EMBL" id="OD003116">
    <property type="protein sequence ID" value="CAD7407094.1"/>
    <property type="molecule type" value="Genomic_DNA"/>
</dbReference>
<feature type="region of interest" description="Disordered" evidence="5">
    <location>
        <begin position="28"/>
        <end position="56"/>
    </location>
</feature>
<evidence type="ECO:0000256" key="4">
    <source>
        <dbReference type="ARBA" id="ARBA00023136"/>
    </source>
</evidence>
<feature type="transmembrane region" description="Helical" evidence="6">
    <location>
        <begin position="157"/>
        <end position="176"/>
    </location>
</feature>
<reference evidence="8" key="1">
    <citation type="submission" date="2020-11" db="EMBL/GenBank/DDBJ databases">
        <authorList>
            <person name="Tran Van P."/>
        </authorList>
    </citation>
    <scope>NUCLEOTIDE SEQUENCE</scope>
</reference>
<evidence type="ECO:0000313" key="8">
    <source>
        <dbReference type="EMBL" id="CAD7407094.1"/>
    </source>
</evidence>
<keyword evidence="2 6" id="KW-0812">Transmembrane</keyword>
<comment type="subcellular location">
    <subcellularLocation>
        <location evidence="1">Membrane</location>
        <topology evidence="1">Multi-pass membrane protein</topology>
    </subcellularLocation>
</comment>
<proteinExistence type="predicted"/>
<dbReference type="PANTHER" id="PTHR11662">
    <property type="entry name" value="SOLUTE CARRIER FAMILY 17"/>
    <property type="match status" value="1"/>
</dbReference>
<evidence type="ECO:0000256" key="1">
    <source>
        <dbReference type="ARBA" id="ARBA00004141"/>
    </source>
</evidence>
<feature type="transmembrane region" description="Helical" evidence="6">
    <location>
        <begin position="421"/>
        <end position="444"/>
    </location>
</feature>
<organism evidence="8">
    <name type="scientific">Timema poppense</name>
    <name type="common">Walking stick</name>
    <dbReference type="NCBI Taxonomy" id="170557"/>
    <lineage>
        <taxon>Eukaryota</taxon>
        <taxon>Metazoa</taxon>
        <taxon>Ecdysozoa</taxon>
        <taxon>Arthropoda</taxon>
        <taxon>Hexapoda</taxon>
        <taxon>Insecta</taxon>
        <taxon>Pterygota</taxon>
        <taxon>Neoptera</taxon>
        <taxon>Polyneoptera</taxon>
        <taxon>Phasmatodea</taxon>
        <taxon>Timematodea</taxon>
        <taxon>Timematoidea</taxon>
        <taxon>Timematidae</taxon>
        <taxon>Timema</taxon>
    </lineage>
</organism>
<dbReference type="GO" id="GO:0022857">
    <property type="term" value="F:transmembrane transporter activity"/>
    <property type="evidence" value="ECO:0007669"/>
    <property type="project" value="InterPro"/>
</dbReference>
<dbReference type="InterPro" id="IPR050382">
    <property type="entry name" value="MFS_Na/Anion_cotransporter"/>
</dbReference>
<name>A0A7R9D2W4_TIMPO</name>
<dbReference type="InterPro" id="IPR020846">
    <property type="entry name" value="MFS_dom"/>
</dbReference>
<accession>A0A7R9D2W4</accession>
<feature type="domain" description="Major facilitator superfamily (MFS) profile" evidence="7">
    <location>
        <begin position="1"/>
        <end position="480"/>
    </location>
</feature>